<evidence type="ECO:0000313" key="2">
    <source>
        <dbReference type="EMBL" id="OXA45326.1"/>
    </source>
</evidence>
<feature type="transmembrane region" description="Helical" evidence="1">
    <location>
        <begin position="208"/>
        <end position="227"/>
    </location>
</feature>
<accession>A0A226DM78</accession>
<proteinExistence type="predicted"/>
<sequence>MLSKGQSYFWYWVYPMKLCNLSFCIPYKYDEKTESFQLIGPKANRIYKATLLSNVVYLFLMCAHLLLNRSKITLQNVLIGADIIFAYFTAGVCRLTFFILEDEGLSLLNGFLQFERNLLRSFDNLSDKIRNGVTYAKVVFVFANASCVSMGFVVGIQLYFAPCTPPYIGSMRSACLNQESPGPIDFLGVIYLLIDAGMYFHAAPPSGLIIASYLLCIGISLQEYLSVMSG</sequence>
<organism evidence="2 3">
    <name type="scientific">Folsomia candida</name>
    <name type="common">Springtail</name>
    <dbReference type="NCBI Taxonomy" id="158441"/>
    <lineage>
        <taxon>Eukaryota</taxon>
        <taxon>Metazoa</taxon>
        <taxon>Ecdysozoa</taxon>
        <taxon>Arthropoda</taxon>
        <taxon>Hexapoda</taxon>
        <taxon>Collembola</taxon>
        <taxon>Entomobryomorpha</taxon>
        <taxon>Isotomoidea</taxon>
        <taxon>Isotomidae</taxon>
        <taxon>Proisotominae</taxon>
        <taxon>Folsomia</taxon>
    </lineage>
</organism>
<dbReference type="AlphaFoldDB" id="A0A226DM78"/>
<feature type="transmembrane region" description="Helical" evidence="1">
    <location>
        <begin position="79"/>
        <end position="100"/>
    </location>
</feature>
<keyword evidence="3" id="KW-1185">Reference proteome</keyword>
<protein>
    <submittedName>
        <fullName evidence="2">Uncharacterized protein</fullName>
    </submittedName>
</protein>
<evidence type="ECO:0000313" key="3">
    <source>
        <dbReference type="Proteomes" id="UP000198287"/>
    </source>
</evidence>
<dbReference type="Proteomes" id="UP000198287">
    <property type="component" value="Unassembled WGS sequence"/>
</dbReference>
<name>A0A226DM78_FOLCA</name>
<comment type="caution">
    <text evidence="2">The sequence shown here is derived from an EMBL/GenBank/DDBJ whole genome shotgun (WGS) entry which is preliminary data.</text>
</comment>
<keyword evidence="1" id="KW-0472">Membrane</keyword>
<dbReference type="EMBL" id="LNIX01000018">
    <property type="protein sequence ID" value="OXA45326.1"/>
    <property type="molecule type" value="Genomic_DNA"/>
</dbReference>
<feature type="transmembrane region" description="Helical" evidence="1">
    <location>
        <begin position="49"/>
        <end position="67"/>
    </location>
</feature>
<keyword evidence="1" id="KW-1133">Transmembrane helix</keyword>
<feature type="transmembrane region" description="Helical" evidence="1">
    <location>
        <begin position="138"/>
        <end position="161"/>
    </location>
</feature>
<keyword evidence="1" id="KW-0812">Transmembrane</keyword>
<dbReference type="OrthoDB" id="8297494at2759"/>
<reference evidence="2 3" key="1">
    <citation type="submission" date="2015-12" db="EMBL/GenBank/DDBJ databases">
        <title>The genome of Folsomia candida.</title>
        <authorList>
            <person name="Faddeeva A."/>
            <person name="Derks M.F."/>
            <person name="Anvar Y."/>
            <person name="Smit S."/>
            <person name="Van Straalen N."/>
            <person name="Roelofs D."/>
        </authorList>
    </citation>
    <scope>NUCLEOTIDE SEQUENCE [LARGE SCALE GENOMIC DNA]</scope>
    <source>
        <strain evidence="2 3">VU population</strain>
        <tissue evidence="2">Whole body</tissue>
    </source>
</reference>
<gene>
    <name evidence="2" type="ORF">Fcan01_20101</name>
</gene>
<evidence type="ECO:0000256" key="1">
    <source>
        <dbReference type="SAM" id="Phobius"/>
    </source>
</evidence>